<comment type="caution">
    <text evidence="1">The sequence shown here is derived from an EMBL/GenBank/DDBJ whole genome shotgun (WGS) entry which is preliminary data.</text>
</comment>
<organism evidence="1 2">
    <name type="scientific">Aquimarina algicola</name>
    <dbReference type="NCBI Taxonomy" id="2589995"/>
    <lineage>
        <taxon>Bacteria</taxon>
        <taxon>Pseudomonadati</taxon>
        <taxon>Bacteroidota</taxon>
        <taxon>Flavobacteriia</taxon>
        <taxon>Flavobacteriales</taxon>
        <taxon>Flavobacteriaceae</taxon>
        <taxon>Aquimarina</taxon>
    </lineage>
</organism>
<dbReference type="AlphaFoldDB" id="A0A504JL46"/>
<evidence type="ECO:0000313" key="2">
    <source>
        <dbReference type="Proteomes" id="UP000315540"/>
    </source>
</evidence>
<name>A0A504JL46_9FLAO</name>
<dbReference type="InterPro" id="IPR032710">
    <property type="entry name" value="NTF2-like_dom_sf"/>
</dbReference>
<keyword evidence="2" id="KW-1185">Reference proteome</keyword>
<dbReference type="Pfam" id="PF07366">
    <property type="entry name" value="SnoaL"/>
    <property type="match status" value="1"/>
</dbReference>
<evidence type="ECO:0008006" key="3">
    <source>
        <dbReference type="Google" id="ProtNLM"/>
    </source>
</evidence>
<gene>
    <name evidence="1" type="ORF">FHK87_06380</name>
</gene>
<dbReference type="Gene3D" id="3.10.450.50">
    <property type="match status" value="2"/>
</dbReference>
<protein>
    <recommendedName>
        <fullName evidence="3">SnoaL-like domain-containing protein</fullName>
    </recommendedName>
</protein>
<dbReference type="RefSeq" id="WP_140591663.1">
    <property type="nucleotide sequence ID" value="NZ_VFWZ01000002.1"/>
</dbReference>
<dbReference type="SUPFAM" id="SSF54427">
    <property type="entry name" value="NTF2-like"/>
    <property type="match status" value="2"/>
</dbReference>
<evidence type="ECO:0000313" key="1">
    <source>
        <dbReference type="EMBL" id="TPN87210.1"/>
    </source>
</evidence>
<proteinExistence type="predicted"/>
<sequence length="255" mass="29563">MEISIKERTAAIQNSIETETLEEIGFINTKQYKQHNINVSDGFDAIVALHETMPMDKVYVNVVRAFQDGDIGFVHVDYFLFEPTVAFDIHRFENGKSVEHWDNLQTNPKKVNKSGRTMVDGKTKAIDHHKTETNKLIVKRFVEEVLINNNVSIVTDFFEDDMLIQHNPHMGDGVSEFFNVMNEWKNQGTPMEYTRVHKVLGEGNFVLILSEGNFQGKHSSFYDLYRIENDKIVEHWDVIEEIPPVEDRKNNNGKF</sequence>
<dbReference type="OrthoDB" id="9812089at2"/>
<dbReference type="Proteomes" id="UP000315540">
    <property type="component" value="Unassembled WGS sequence"/>
</dbReference>
<dbReference type="InterPro" id="IPR009959">
    <property type="entry name" value="Cyclase_SnoaL-like"/>
</dbReference>
<dbReference type="EMBL" id="VFWZ01000002">
    <property type="protein sequence ID" value="TPN87210.1"/>
    <property type="molecule type" value="Genomic_DNA"/>
</dbReference>
<dbReference type="GO" id="GO:0030638">
    <property type="term" value="P:polyketide metabolic process"/>
    <property type="evidence" value="ECO:0007669"/>
    <property type="project" value="InterPro"/>
</dbReference>
<accession>A0A504JL46</accession>
<reference evidence="1 2" key="1">
    <citation type="submission" date="2019-06" db="EMBL/GenBank/DDBJ databases">
        <authorList>
            <person name="Meng X."/>
        </authorList>
    </citation>
    <scope>NUCLEOTIDE SEQUENCE [LARGE SCALE GENOMIC DNA]</scope>
    <source>
        <strain evidence="1 2">M625</strain>
    </source>
</reference>